<dbReference type="InterPro" id="IPR050980">
    <property type="entry name" value="2C_sensor_his_kinase"/>
</dbReference>
<keyword evidence="5 8" id="KW-0418">Kinase</keyword>
<dbReference type="AlphaFoldDB" id="A0AAW9SB39"/>
<keyword evidence="4" id="KW-0547">Nucleotide-binding</keyword>
<dbReference type="Proteomes" id="UP001428774">
    <property type="component" value="Unassembled WGS sequence"/>
</dbReference>
<dbReference type="Pfam" id="PF02518">
    <property type="entry name" value="HATPase_c"/>
    <property type="match status" value="1"/>
</dbReference>
<evidence type="ECO:0000256" key="2">
    <source>
        <dbReference type="ARBA" id="ARBA00012438"/>
    </source>
</evidence>
<name>A0AAW9SB39_9RHOB</name>
<protein>
    <recommendedName>
        <fullName evidence="2">histidine kinase</fullName>
        <ecNumber evidence="2">2.7.13.3</ecNumber>
    </recommendedName>
</protein>
<evidence type="ECO:0000313" key="9">
    <source>
        <dbReference type="Proteomes" id="UP001428774"/>
    </source>
</evidence>
<dbReference type="SMART" id="SM00387">
    <property type="entry name" value="HATPase_c"/>
    <property type="match status" value="1"/>
</dbReference>
<evidence type="ECO:0000313" key="8">
    <source>
        <dbReference type="EMBL" id="MEN9062034.1"/>
    </source>
</evidence>
<dbReference type="GO" id="GO:0005524">
    <property type="term" value="F:ATP binding"/>
    <property type="evidence" value="ECO:0007669"/>
    <property type="project" value="UniProtKB-KW"/>
</dbReference>
<keyword evidence="3" id="KW-0808">Transferase</keyword>
<dbReference type="InterPro" id="IPR036890">
    <property type="entry name" value="HATPase_C_sf"/>
</dbReference>
<evidence type="ECO:0000256" key="5">
    <source>
        <dbReference type="ARBA" id="ARBA00022777"/>
    </source>
</evidence>
<reference evidence="8 9" key="1">
    <citation type="submission" date="2024-05" db="EMBL/GenBank/DDBJ databases">
        <title>Genome sequence of Ponticoccus litoralis KCCM 90028.</title>
        <authorList>
            <person name="Kim J.M."/>
            <person name="Lee J.K."/>
            <person name="Choi B.J."/>
            <person name="Bayburt H."/>
            <person name="Baek J.H."/>
            <person name="Jeon C.O."/>
        </authorList>
    </citation>
    <scope>NUCLEOTIDE SEQUENCE [LARGE SCALE GENOMIC DNA]</scope>
    <source>
        <strain evidence="8 9">KCCM 90028</strain>
    </source>
</reference>
<gene>
    <name evidence="8" type="ORF">ABFB10_14565</name>
</gene>
<dbReference type="GO" id="GO:0004673">
    <property type="term" value="F:protein histidine kinase activity"/>
    <property type="evidence" value="ECO:0007669"/>
    <property type="project" value="UniProtKB-EC"/>
</dbReference>
<keyword evidence="9" id="KW-1185">Reference proteome</keyword>
<sequence length="234" mass="25428">MTVISEREREYEEFLYCITHDLKSFSRAMRVIPDWIAEDLTAAKIALPDGVGEHMDMLKSYAGGMDRMLESLTTLSRVGRLADPCADHALNDLLDAAWASLTPGSARLSVPQHAFRVHGPKNDLSRLFAALLSNGVDHNSDPSPDIGVTAVRDGERVQIRVADNGPGIEAQYRQKVFEPLHTLRPKDETGHAGMGLAIARKVVKSLGGEIHIEEPSAGHGCRVVFDLPGAKTAA</sequence>
<comment type="caution">
    <text evidence="8">The sequence shown here is derived from an EMBL/GenBank/DDBJ whole genome shotgun (WGS) entry which is preliminary data.</text>
</comment>
<evidence type="ECO:0000256" key="4">
    <source>
        <dbReference type="ARBA" id="ARBA00022741"/>
    </source>
</evidence>
<evidence type="ECO:0000256" key="1">
    <source>
        <dbReference type="ARBA" id="ARBA00000085"/>
    </source>
</evidence>
<dbReference type="Gene3D" id="3.30.565.10">
    <property type="entry name" value="Histidine kinase-like ATPase, C-terminal domain"/>
    <property type="match status" value="1"/>
</dbReference>
<dbReference type="InterPro" id="IPR005467">
    <property type="entry name" value="His_kinase_dom"/>
</dbReference>
<accession>A0AAW9SB39</accession>
<feature type="domain" description="Histidine kinase" evidence="7">
    <location>
        <begin position="17"/>
        <end position="231"/>
    </location>
</feature>
<dbReference type="EMBL" id="JBDNCH010000002">
    <property type="protein sequence ID" value="MEN9062034.1"/>
    <property type="molecule type" value="Genomic_DNA"/>
</dbReference>
<organism evidence="8 9">
    <name type="scientific">Ponticoccus litoralis</name>
    <dbReference type="NCBI Taxonomy" id="422297"/>
    <lineage>
        <taxon>Bacteria</taxon>
        <taxon>Pseudomonadati</taxon>
        <taxon>Pseudomonadota</taxon>
        <taxon>Alphaproteobacteria</taxon>
        <taxon>Rhodobacterales</taxon>
        <taxon>Roseobacteraceae</taxon>
        <taxon>Ponticoccus</taxon>
    </lineage>
</organism>
<dbReference type="InterPro" id="IPR003594">
    <property type="entry name" value="HATPase_dom"/>
</dbReference>
<dbReference type="PROSITE" id="PS50109">
    <property type="entry name" value="HIS_KIN"/>
    <property type="match status" value="1"/>
</dbReference>
<proteinExistence type="predicted"/>
<dbReference type="RefSeq" id="WP_347167051.1">
    <property type="nucleotide sequence ID" value="NZ_JBDNCH010000002.1"/>
</dbReference>
<dbReference type="EC" id="2.7.13.3" evidence="2"/>
<dbReference type="PANTHER" id="PTHR44936">
    <property type="entry name" value="SENSOR PROTEIN CREC"/>
    <property type="match status" value="1"/>
</dbReference>
<dbReference type="SUPFAM" id="SSF55874">
    <property type="entry name" value="ATPase domain of HSP90 chaperone/DNA topoisomerase II/histidine kinase"/>
    <property type="match status" value="1"/>
</dbReference>
<dbReference type="PANTHER" id="PTHR44936:SF10">
    <property type="entry name" value="SENSOR PROTEIN RSTB"/>
    <property type="match status" value="1"/>
</dbReference>
<evidence type="ECO:0000256" key="6">
    <source>
        <dbReference type="ARBA" id="ARBA00022840"/>
    </source>
</evidence>
<dbReference type="InterPro" id="IPR004358">
    <property type="entry name" value="Sig_transdc_His_kin-like_C"/>
</dbReference>
<keyword evidence="6" id="KW-0067">ATP-binding</keyword>
<evidence type="ECO:0000259" key="7">
    <source>
        <dbReference type="PROSITE" id="PS50109"/>
    </source>
</evidence>
<dbReference type="PRINTS" id="PR00344">
    <property type="entry name" value="BCTRLSENSOR"/>
</dbReference>
<comment type="catalytic activity">
    <reaction evidence="1">
        <text>ATP + protein L-histidine = ADP + protein N-phospho-L-histidine.</text>
        <dbReference type="EC" id="2.7.13.3"/>
    </reaction>
</comment>
<evidence type="ECO:0000256" key="3">
    <source>
        <dbReference type="ARBA" id="ARBA00022679"/>
    </source>
</evidence>